<name>A0A1K1V200_9GAMM</name>
<dbReference type="EMBL" id="FPJW01000002">
    <property type="protein sequence ID" value="SFX18819.1"/>
    <property type="molecule type" value="Genomic_DNA"/>
</dbReference>
<dbReference type="GO" id="GO:0022857">
    <property type="term" value="F:transmembrane transporter activity"/>
    <property type="evidence" value="ECO:0007669"/>
    <property type="project" value="UniProtKB-UniRule"/>
</dbReference>
<feature type="domain" description="Tripartite ATP-independent periplasmic transporters DctQ component" evidence="10">
    <location>
        <begin position="35"/>
        <end position="157"/>
    </location>
</feature>
<dbReference type="InterPro" id="IPR055348">
    <property type="entry name" value="DctQ"/>
</dbReference>
<keyword evidence="5 9" id="KW-0812">Transmembrane</keyword>
<evidence type="ECO:0000259" key="10">
    <source>
        <dbReference type="Pfam" id="PF04290"/>
    </source>
</evidence>
<dbReference type="OrthoDB" id="2877624at2"/>
<feature type="transmembrane region" description="Helical" evidence="9">
    <location>
        <begin position="56"/>
        <end position="74"/>
    </location>
</feature>
<keyword evidence="7 9" id="KW-0472">Membrane</keyword>
<proteinExistence type="inferred from homology"/>
<comment type="subunit">
    <text evidence="9">The complex comprises the extracytoplasmic solute receptor protein and the two transmembrane proteins.</text>
</comment>
<comment type="subcellular location">
    <subcellularLocation>
        <location evidence="1 9">Cell inner membrane</location>
        <topology evidence="1 9">Multi-pass membrane protein</topology>
    </subcellularLocation>
</comment>
<dbReference type="AlphaFoldDB" id="A0A1K1V200"/>
<evidence type="ECO:0000256" key="1">
    <source>
        <dbReference type="ARBA" id="ARBA00004429"/>
    </source>
</evidence>
<accession>A0A1K1V200</accession>
<evidence type="ECO:0000256" key="8">
    <source>
        <dbReference type="ARBA" id="ARBA00038436"/>
    </source>
</evidence>
<feature type="transmembrane region" description="Helical" evidence="9">
    <location>
        <begin position="20"/>
        <end position="44"/>
    </location>
</feature>
<dbReference type="STRING" id="1122209.SAMN02745752_00722"/>
<dbReference type="Proteomes" id="UP000182350">
    <property type="component" value="Unassembled WGS sequence"/>
</dbReference>
<evidence type="ECO:0000256" key="3">
    <source>
        <dbReference type="ARBA" id="ARBA00022475"/>
    </source>
</evidence>
<dbReference type="GO" id="GO:0015740">
    <property type="term" value="P:C4-dicarboxylate transport"/>
    <property type="evidence" value="ECO:0007669"/>
    <property type="project" value="TreeGrafter"/>
</dbReference>
<feature type="transmembrane region" description="Helical" evidence="9">
    <location>
        <begin position="94"/>
        <end position="114"/>
    </location>
</feature>
<evidence type="ECO:0000256" key="6">
    <source>
        <dbReference type="ARBA" id="ARBA00022989"/>
    </source>
</evidence>
<comment type="similarity">
    <text evidence="8 9">Belongs to the TRAP transporter small permease family.</text>
</comment>
<dbReference type="PANTHER" id="PTHR35011">
    <property type="entry name" value="2,3-DIKETO-L-GULONATE TRAP TRANSPORTER SMALL PERMEASE PROTEIN YIAM"/>
    <property type="match status" value="1"/>
</dbReference>
<reference evidence="11 12" key="1">
    <citation type="submission" date="2016-11" db="EMBL/GenBank/DDBJ databases">
        <authorList>
            <person name="Jaros S."/>
            <person name="Januszkiewicz K."/>
            <person name="Wedrychowicz H."/>
        </authorList>
    </citation>
    <scope>NUCLEOTIDE SEQUENCE [LARGE SCALE GENOMIC DNA]</scope>
    <source>
        <strain evidence="11 12">DSM 21637</strain>
    </source>
</reference>
<evidence type="ECO:0000256" key="5">
    <source>
        <dbReference type="ARBA" id="ARBA00022692"/>
    </source>
</evidence>
<gene>
    <name evidence="11" type="ORF">SAMN02745752_00722</name>
</gene>
<evidence type="ECO:0000256" key="2">
    <source>
        <dbReference type="ARBA" id="ARBA00022448"/>
    </source>
</evidence>
<dbReference type="GO" id="GO:0005886">
    <property type="term" value="C:plasma membrane"/>
    <property type="evidence" value="ECO:0007669"/>
    <property type="project" value="UniProtKB-SubCell"/>
</dbReference>
<organism evidence="11 12">
    <name type="scientific">Marinospirillum alkaliphilum DSM 21637</name>
    <dbReference type="NCBI Taxonomy" id="1122209"/>
    <lineage>
        <taxon>Bacteria</taxon>
        <taxon>Pseudomonadati</taxon>
        <taxon>Pseudomonadota</taxon>
        <taxon>Gammaproteobacteria</taxon>
        <taxon>Oceanospirillales</taxon>
        <taxon>Oceanospirillaceae</taxon>
        <taxon>Marinospirillum</taxon>
    </lineage>
</organism>
<comment type="function">
    <text evidence="9">Part of the tripartite ATP-independent periplasmic (TRAP) transport system.</text>
</comment>
<keyword evidence="6 9" id="KW-1133">Transmembrane helix</keyword>
<evidence type="ECO:0000256" key="9">
    <source>
        <dbReference type="RuleBase" id="RU369079"/>
    </source>
</evidence>
<keyword evidence="2 9" id="KW-0813">Transport</keyword>
<feature type="transmembrane region" description="Helical" evidence="9">
    <location>
        <begin position="134"/>
        <end position="163"/>
    </location>
</feature>
<evidence type="ECO:0000256" key="7">
    <source>
        <dbReference type="ARBA" id="ARBA00023136"/>
    </source>
</evidence>
<evidence type="ECO:0000256" key="4">
    <source>
        <dbReference type="ARBA" id="ARBA00022519"/>
    </source>
</evidence>
<sequence length="172" mass="19562">MSFVSWLKAHYDEKGPVRWLAFLLELIAAVVLMALMLITCIDVVGRYVFNNPLPGSVELTQIGMALMVFAAMPVVTWRGGHIVVDLLDRYLHHYVVKGLALLSALVITASFYYLGNRIYQLGERSIRRGEVTEFLGISIGYFVQYIAIMSWFTAFGMITYGVYRIFFQDKSN</sequence>
<evidence type="ECO:0000313" key="12">
    <source>
        <dbReference type="Proteomes" id="UP000182350"/>
    </source>
</evidence>
<keyword evidence="4 9" id="KW-0997">Cell inner membrane</keyword>
<dbReference type="PANTHER" id="PTHR35011:SF10">
    <property type="entry name" value="TRAP TRANSPORTER SMALL PERMEASE PROTEIN"/>
    <property type="match status" value="1"/>
</dbReference>
<evidence type="ECO:0000313" key="11">
    <source>
        <dbReference type="EMBL" id="SFX18819.1"/>
    </source>
</evidence>
<dbReference type="InterPro" id="IPR007387">
    <property type="entry name" value="TRAP_DctQ"/>
</dbReference>
<keyword evidence="3" id="KW-1003">Cell membrane</keyword>
<dbReference type="RefSeq" id="WP_072324982.1">
    <property type="nucleotide sequence ID" value="NZ_FPJW01000002.1"/>
</dbReference>
<dbReference type="Pfam" id="PF04290">
    <property type="entry name" value="DctQ"/>
    <property type="match status" value="1"/>
</dbReference>
<protein>
    <recommendedName>
        <fullName evidence="9">TRAP transporter small permease protein</fullName>
    </recommendedName>
</protein>
<keyword evidence="12" id="KW-1185">Reference proteome</keyword>